<dbReference type="RefSeq" id="WP_187000288.1">
    <property type="nucleotide sequence ID" value="NZ_CP060414.2"/>
</dbReference>
<protein>
    <submittedName>
        <fullName evidence="2">Lipoprotein</fullName>
    </submittedName>
</protein>
<accession>A0A7H1MBN2</accession>
<evidence type="ECO:0000313" key="3">
    <source>
        <dbReference type="Proteomes" id="UP000516412"/>
    </source>
</evidence>
<feature type="signal peptide" evidence="1">
    <location>
        <begin position="1"/>
        <end position="24"/>
    </location>
</feature>
<reference evidence="2" key="1">
    <citation type="submission" date="2024-06" db="EMBL/GenBank/DDBJ databases">
        <title>Complete Genome Sequence of mouse commensal type strain Neisseria musculi.</title>
        <authorList>
            <person name="Thapa E."/>
            <person name="Aluvathingal J."/>
            <person name="Nadendla S."/>
            <person name="Mehta A."/>
            <person name="Tettelin H."/>
            <person name="Weyand N.J."/>
        </authorList>
    </citation>
    <scope>NUCLEOTIDE SEQUENCE</scope>
    <source>
        <strain evidence="2">NW831</strain>
    </source>
</reference>
<keyword evidence="3" id="KW-1185">Reference proteome</keyword>
<name>A0A7H1MBN2_9NEIS</name>
<keyword evidence="2" id="KW-0449">Lipoprotein</keyword>
<evidence type="ECO:0000256" key="1">
    <source>
        <dbReference type="SAM" id="SignalP"/>
    </source>
</evidence>
<dbReference type="KEGG" id="nmus:H7A79_2075"/>
<dbReference type="AlphaFoldDB" id="A0A7H1MBN2"/>
<proteinExistence type="predicted"/>
<evidence type="ECO:0000313" key="2">
    <source>
        <dbReference type="EMBL" id="QNT59047.1"/>
    </source>
</evidence>
<keyword evidence="1" id="KW-0732">Signal</keyword>
<feature type="chain" id="PRO_5028965045" evidence="1">
    <location>
        <begin position="25"/>
        <end position="180"/>
    </location>
</feature>
<dbReference type="EMBL" id="CP060414">
    <property type="protein sequence ID" value="QNT59047.1"/>
    <property type="molecule type" value="Genomic_DNA"/>
</dbReference>
<dbReference type="SUPFAM" id="SSF82185">
    <property type="entry name" value="Histone H3 K4-specific methyltransferase SET7/9 N-terminal domain"/>
    <property type="match status" value="1"/>
</dbReference>
<sequence length="180" mass="20323">MKKLVKTILLMSTVLSLLNGCFIAGQIHDKIYEDCAIHPDSIQRLPQQERQRLAGKCGWKEQPAQHQSLLNMELLCRADITAPPAQGKRSGTIETTLPNGLKLHYRIINGTVPELKVLYPSGKTETHTRFADGRAQGWSEGYYPSGKLRTRFFYQNGKARQYEIYSEDGKVAEKGKVSCR</sequence>
<dbReference type="Gene3D" id="3.90.930.1">
    <property type="match status" value="1"/>
</dbReference>
<dbReference type="Proteomes" id="UP000516412">
    <property type="component" value="Chromosome"/>
</dbReference>
<organism evidence="2 3">
    <name type="scientific">Neisseria musculi</name>
    <dbReference type="NCBI Taxonomy" id="1815583"/>
    <lineage>
        <taxon>Bacteria</taxon>
        <taxon>Pseudomonadati</taxon>
        <taxon>Pseudomonadota</taxon>
        <taxon>Betaproteobacteria</taxon>
        <taxon>Neisseriales</taxon>
        <taxon>Neisseriaceae</taxon>
        <taxon>Neisseria</taxon>
    </lineage>
</organism>
<gene>
    <name evidence="2" type="ORF">H7A79_2075</name>
</gene>